<reference evidence="2" key="2">
    <citation type="journal article" date="2021" name="PeerJ">
        <title>Extensive microbial diversity within the chicken gut microbiome revealed by metagenomics and culture.</title>
        <authorList>
            <person name="Gilroy R."/>
            <person name="Ravi A."/>
            <person name="Getino M."/>
            <person name="Pursley I."/>
            <person name="Horton D.L."/>
            <person name="Alikhan N.F."/>
            <person name="Baker D."/>
            <person name="Gharbi K."/>
            <person name="Hall N."/>
            <person name="Watson M."/>
            <person name="Adriaenssens E.M."/>
            <person name="Foster-Nyarko E."/>
            <person name="Jarju S."/>
            <person name="Secka A."/>
            <person name="Antonio M."/>
            <person name="Oren A."/>
            <person name="Chaudhuri R.R."/>
            <person name="La Ragione R."/>
            <person name="Hildebrand F."/>
            <person name="Pallen M.J."/>
        </authorList>
    </citation>
    <scope>NUCLEOTIDE SEQUENCE</scope>
    <source>
        <strain evidence="2">ChiBcec15-4380</strain>
    </source>
</reference>
<keyword evidence="1" id="KW-0472">Membrane</keyword>
<gene>
    <name evidence="2" type="ORF">IAA53_06650</name>
</gene>
<accession>A0A9D1IXG1</accession>
<name>A0A9D1IXG1_9FIRM</name>
<sequence length="99" mass="10834">MRVVRFSLKLLAIPILLALLVIQWGLTFVVSLSGWIFHLLSGIIFATAILSGLMELCSWQKAGSMLIVSFSLFLLPHLAAALVIRLVDAVLALRGFIKS</sequence>
<dbReference type="Proteomes" id="UP000824239">
    <property type="component" value="Unassembled WGS sequence"/>
</dbReference>
<evidence type="ECO:0000313" key="2">
    <source>
        <dbReference type="EMBL" id="HIR50948.1"/>
    </source>
</evidence>
<reference evidence="2" key="1">
    <citation type="submission" date="2020-10" db="EMBL/GenBank/DDBJ databases">
        <authorList>
            <person name="Gilroy R."/>
        </authorList>
    </citation>
    <scope>NUCLEOTIDE SEQUENCE</scope>
    <source>
        <strain evidence="2">ChiBcec15-4380</strain>
    </source>
</reference>
<keyword evidence="1" id="KW-0812">Transmembrane</keyword>
<evidence type="ECO:0000256" key="1">
    <source>
        <dbReference type="SAM" id="Phobius"/>
    </source>
</evidence>
<keyword evidence="1" id="KW-1133">Transmembrane helix</keyword>
<dbReference type="AlphaFoldDB" id="A0A9D1IXG1"/>
<proteinExistence type="predicted"/>
<dbReference type="EMBL" id="DVHE01000053">
    <property type="protein sequence ID" value="HIR50948.1"/>
    <property type="molecule type" value="Genomic_DNA"/>
</dbReference>
<protein>
    <submittedName>
        <fullName evidence="2">Uncharacterized protein</fullName>
    </submittedName>
</protein>
<evidence type="ECO:0000313" key="3">
    <source>
        <dbReference type="Proteomes" id="UP000824239"/>
    </source>
</evidence>
<feature type="transmembrane region" description="Helical" evidence="1">
    <location>
        <begin position="35"/>
        <end position="54"/>
    </location>
</feature>
<comment type="caution">
    <text evidence="2">The sequence shown here is derived from an EMBL/GenBank/DDBJ whole genome shotgun (WGS) entry which is preliminary data.</text>
</comment>
<organism evidence="2 3">
    <name type="scientific">Candidatus Avoscillospira avicola</name>
    <dbReference type="NCBI Taxonomy" id="2840706"/>
    <lineage>
        <taxon>Bacteria</taxon>
        <taxon>Bacillati</taxon>
        <taxon>Bacillota</taxon>
        <taxon>Clostridia</taxon>
        <taxon>Eubacteriales</taxon>
        <taxon>Oscillospiraceae</taxon>
        <taxon>Oscillospiraceae incertae sedis</taxon>
        <taxon>Candidatus Avoscillospira</taxon>
    </lineage>
</organism>
<feature type="transmembrane region" description="Helical" evidence="1">
    <location>
        <begin position="66"/>
        <end position="87"/>
    </location>
</feature>